<dbReference type="EMBL" id="JAPFFF010000004">
    <property type="protein sequence ID" value="KAK8892176.1"/>
    <property type="molecule type" value="Genomic_DNA"/>
</dbReference>
<protein>
    <submittedName>
        <fullName evidence="1">Uncharacterized protein</fullName>
    </submittedName>
</protein>
<evidence type="ECO:0000313" key="2">
    <source>
        <dbReference type="Proteomes" id="UP001470230"/>
    </source>
</evidence>
<sequence>MSKIIDAYYSMVNPIKFTNLLNSNVLYCSLTLKCFFTVHEYDFIFAISEEFISTIIIDKENEFSNFNISLTSKSLKGYDRMVSKSEDIDKSSAQKYVFHGILFINNLLCAQQR</sequence>
<keyword evidence="2" id="KW-1185">Reference proteome</keyword>
<proteinExistence type="predicted"/>
<gene>
    <name evidence="1" type="ORF">M9Y10_029399</name>
</gene>
<reference evidence="1 2" key="1">
    <citation type="submission" date="2024-04" db="EMBL/GenBank/DDBJ databases">
        <title>Tritrichomonas musculus Genome.</title>
        <authorList>
            <person name="Alves-Ferreira E."/>
            <person name="Grigg M."/>
            <person name="Lorenzi H."/>
            <person name="Galac M."/>
        </authorList>
    </citation>
    <scope>NUCLEOTIDE SEQUENCE [LARGE SCALE GENOMIC DNA]</scope>
    <source>
        <strain evidence="1 2">EAF2021</strain>
    </source>
</reference>
<comment type="caution">
    <text evidence="1">The sequence shown here is derived from an EMBL/GenBank/DDBJ whole genome shotgun (WGS) entry which is preliminary data.</text>
</comment>
<accession>A0ABR2KN52</accession>
<evidence type="ECO:0000313" key="1">
    <source>
        <dbReference type="EMBL" id="KAK8892176.1"/>
    </source>
</evidence>
<dbReference type="Proteomes" id="UP001470230">
    <property type="component" value="Unassembled WGS sequence"/>
</dbReference>
<name>A0ABR2KN52_9EUKA</name>
<organism evidence="1 2">
    <name type="scientific">Tritrichomonas musculus</name>
    <dbReference type="NCBI Taxonomy" id="1915356"/>
    <lineage>
        <taxon>Eukaryota</taxon>
        <taxon>Metamonada</taxon>
        <taxon>Parabasalia</taxon>
        <taxon>Tritrichomonadida</taxon>
        <taxon>Tritrichomonadidae</taxon>
        <taxon>Tritrichomonas</taxon>
    </lineage>
</organism>